<organism evidence="1">
    <name type="scientific">Spodoptera frugiperda</name>
    <name type="common">Fall armyworm</name>
    <dbReference type="NCBI Taxonomy" id="7108"/>
    <lineage>
        <taxon>Eukaryota</taxon>
        <taxon>Metazoa</taxon>
        <taxon>Ecdysozoa</taxon>
        <taxon>Arthropoda</taxon>
        <taxon>Hexapoda</taxon>
        <taxon>Insecta</taxon>
        <taxon>Pterygota</taxon>
        <taxon>Neoptera</taxon>
        <taxon>Endopterygota</taxon>
        <taxon>Lepidoptera</taxon>
        <taxon>Glossata</taxon>
        <taxon>Ditrysia</taxon>
        <taxon>Noctuoidea</taxon>
        <taxon>Noctuidae</taxon>
        <taxon>Amphipyrinae</taxon>
        <taxon>Spodoptera</taxon>
    </lineage>
</organism>
<name>A0A2H1WIZ7_SPOFR</name>
<dbReference type="EMBL" id="ODYU01008982">
    <property type="protein sequence ID" value="SOQ53039.1"/>
    <property type="molecule type" value="Genomic_DNA"/>
</dbReference>
<evidence type="ECO:0000313" key="1">
    <source>
        <dbReference type="EMBL" id="SOQ53039.1"/>
    </source>
</evidence>
<accession>A0A2H1WIZ7</accession>
<reference evidence="1" key="1">
    <citation type="submission" date="2016-07" db="EMBL/GenBank/DDBJ databases">
        <authorList>
            <person name="Bretaudeau A."/>
        </authorList>
    </citation>
    <scope>NUCLEOTIDE SEQUENCE</scope>
    <source>
        <strain evidence="1">Rice</strain>
        <tissue evidence="1">Whole body</tissue>
    </source>
</reference>
<gene>
    <name evidence="1" type="ORF">SFRICE_027987</name>
</gene>
<proteinExistence type="predicted"/>
<protein>
    <submittedName>
        <fullName evidence="1">SFRICE_027987</fullName>
    </submittedName>
</protein>
<sequence>MVSDRRCPWTLVTPEALQLCCRPFGDHLMVNNHHRPWTTETPVALQVRCRPFGGYEFKYCLDNHGLRRLKRASGNLTHTTQALFHGENHPMSSPAMCEATGSVRLLLTKKHPFPTPAFRAGASLVNEQTDHLMVWNHRRPWRPKTSGALQDTNLLGDKNLRVVGESGIEMFGIRALLTKTHTIPTPAFRASAPSTFLPEMCYVTLLWIRLASTKHIHIGFYEGGKSYSDFSRQGEASGGVRLLLTKTHPVLLLLFEPEPRRNHPMPSPALAEAKGSARLLLIKNHPVPTPAFRAGAPVNPLGSRQLRYDVM</sequence>
<dbReference type="AlphaFoldDB" id="A0A2H1WIZ7"/>